<feature type="non-terminal residue" evidence="6">
    <location>
        <position position="1"/>
    </location>
</feature>
<dbReference type="RefSeq" id="XP_025380912.1">
    <property type="nucleotide sequence ID" value="XM_025518636.1"/>
</dbReference>
<accession>A0A316YY77</accession>
<dbReference type="EMBL" id="KZ819634">
    <property type="protein sequence ID" value="PWN93714.1"/>
    <property type="molecule type" value="Genomic_DNA"/>
</dbReference>
<protein>
    <recommendedName>
        <fullName evidence="5">Velvet domain-containing protein</fullName>
    </recommendedName>
</protein>
<dbReference type="InterPro" id="IPR021740">
    <property type="entry name" value="Velvet"/>
</dbReference>
<feature type="domain" description="Velvet" evidence="5">
    <location>
        <begin position="1"/>
        <end position="207"/>
    </location>
</feature>
<dbReference type="GO" id="GO:0005634">
    <property type="term" value="C:nucleus"/>
    <property type="evidence" value="ECO:0007669"/>
    <property type="project" value="UniProtKB-SubCell"/>
</dbReference>
<dbReference type="OrthoDB" id="1746739at2759"/>
<reference evidence="6" key="1">
    <citation type="journal article" date="2018" name="Mol. Biol. Evol.">
        <title>Broad Genomic Sampling Reveals a Smut Pathogenic Ancestry of the Fungal Clade Ustilaginomycotina.</title>
        <authorList>
            <person name="Kijpornyongpan T."/>
            <person name="Mondo S.J."/>
            <person name="Barry K."/>
            <person name="Sandor L."/>
            <person name="Lee J."/>
            <person name="Lipzen A."/>
            <person name="Pangilinan J."/>
            <person name="LaButti K."/>
            <person name="Hainaut M."/>
            <person name="Henrissat B."/>
            <person name="Grigoriev I.V."/>
            <person name="Spatafora J.W."/>
            <person name="Aime M.C."/>
        </authorList>
    </citation>
    <scope>NUCLEOTIDE SEQUENCE [LARGE SCALE GENOMIC DNA]</scope>
    <source>
        <strain evidence="6">MCA 4198</strain>
    </source>
</reference>
<dbReference type="Pfam" id="PF11754">
    <property type="entry name" value="Velvet"/>
    <property type="match status" value="1"/>
</dbReference>
<dbReference type="PANTHER" id="PTHR33572">
    <property type="entry name" value="SPORE DEVELOPMENT REGULATOR VOSA"/>
    <property type="match status" value="1"/>
</dbReference>
<gene>
    <name evidence="6" type="ORF">FA10DRAFT_225146</name>
</gene>
<dbReference type="AlphaFoldDB" id="A0A316YY77"/>
<evidence type="ECO:0000256" key="2">
    <source>
        <dbReference type="ARBA" id="ARBA00023015"/>
    </source>
</evidence>
<organism evidence="6 7">
    <name type="scientific">Acaromyces ingoldii</name>
    <dbReference type="NCBI Taxonomy" id="215250"/>
    <lineage>
        <taxon>Eukaryota</taxon>
        <taxon>Fungi</taxon>
        <taxon>Dikarya</taxon>
        <taxon>Basidiomycota</taxon>
        <taxon>Ustilaginomycotina</taxon>
        <taxon>Exobasidiomycetes</taxon>
        <taxon>Exobasidiales</taxon>
        <taxon>Cryptobasidiaceae</taxon>
        <taxon>Acaromyces</taxon>
    </lineage>
</organism>
<evidence type="ECO:0000313" key="7">
    <source>
        <dbReference type="Proteomes" id="UP000245768"/>
    </source>
</evidence>
<dbReference type="STRING" id="215250.A0A316YY77"/>
<keyword evidence="3" id="KW-0804">Transcription</keyword>
<dbReference type="Gene3D" id="2.60.40.3960">
    <property type="entry name" value="Velvet domain"/>
    <property type="match status" value="1"/>
</dbReference>
<evidence type="ECO:0000256" key="4">
    <source>
        <dbReference type="ARBA" id="ARBA00023242"/>
    </source>
</evidence>
<evidence type="ECO:0000313" key="6">
    <source>
        <dbReference type="EMBL" id="PWN93714.1"/>
    </source>
</evidence>
<proteinExistence type="predicted"/>
<evidence type="ECO:0000256" key="1">
    <source>
        <dbReference type="ARBA" id="ARBA00004123"/>
    </source>
</evidence>
<dbReference type="PANTHER" id="PTHR33572:SF3">
    <property type="entry name" value="VELVET COMPLEX SUBUNIT B"/>
    <property type="match status" value="1"/>
</dbReference>
<dbReference type="InterPro" id="IPR037525">
    <property type="entry name" value="Velvet_dom"/>
</dbReference>
<dbReference type="InterPro" id="IPR038491">
    <property type="entry name" value="Velvet_dom_sf"/>
</dbReference>
<keyword evidence="4" id="KW-0539">Nucleus</keyword>
<dbReference type="InParanoid" id="A0A316YY77"/>
<dbReference type="PROSITE" id="PS51821">
    <property type="entry name" value="VELVET"/>
    <property type="match status" value="1"/>
</dbReference>
<sequence>RYRLIVRQQPEQGRAGTFGSKERRPLDPLPIVQLEIFDKYGNLDLLGSGSPNLVMQVSALPVPIEEAQEEVTLEDKGGGESVEGMKQEKGKTLARASLGKQGQTVMQRVLEGKVTSSAHVAFDTDGSRACFFIFSDLSLRIEGTFKLVFSLVRLGMGSGARTSVGKIVATVSSDAFKVYSPREFPGVAQSTDLAKCLANQGVQIPIRNEARRGGSAAGRHIS</sequence>
<dbReference type="GeneID" id="37040552"/>
<keyword evidence="2" id="KW-0805">Transcription regulation</keyword>
<evidence type="ECO:0000256" key="3">
    <source>
        <dbReference type="ARBA" id="ARBA00023163"/>
    </source>
</evidence>
<name>A0A316YY77_9BASI</name>
<comment type="subcellular location">
    <subcellularLocation>
        <location evidence="1">Nucleus</location>
    </subcellularLocation>
</comment>
<dbReference type="Proteomes" id="UP000245768">
    <property type="component" value="Unassembled WGS sequence"/>
</dbReference>
<evidence type="ECO:0000259" key="5">
    <source>
        <dbReference type="PROSITE" id="PS51821"/>
    </source>
</evidence>
<keyword evidence="7" id="KW-1185">Reference proteome</keyword>